<gene>
    <name evidence="2" type="ORF">GUJ93_ZPchr0014g46726</name>
</gene>
<feature type="region of interest" description="Disordered" evidence="1">
    <location>
        <begin position="1"/>
        <end position="29"/>
    </location>
</feature>
<feature type="compositionally biased region" description="Pro residues" evidence="1">
    <location>
        <begin position="1"/>
        <end position="10"/>
    </location>
</feature>
<evidence type="ECO:0000256" key="1">
    <source>
        <dbReference type="SAM" id="MobiDB-lite"/>
    </source>
</evidence>
<reference evidence="2" key="1">
    <citation type="journal article" date="2021" name="bioRxiv">
        <title>Whole Genome Assembly and Annotation of Northern Wild Rice, Zizania palustris L., Supports a Whole Genome Duplication in the Zizania Genus.</title>
        <authorList>
            <person name="Haas M."/>
            <person name="Kono T."/>
            <person name="Macchietto M."/>
            <person name="Millas R."/>
            <person name="McGilp L."/>
            <person name="Shao M."/>
            <person name="Duquette J."/>
            <person name="Hirsch C.N."/>
            <person name="Kimball J."/>
        </authorList>
    </citation>
    <scope>NUCLEOTIDE SEQUENCE</scope>
    <source>
        <tissue evidence="2">Fresh leaf tissue</tissue>
    </source>
</reference>
<accession>A0A8J5TEH1</accession>
<feature type="compositionally biased region" description="Low complexity" evidence="1">
    <location>
        <begin position="11"/>
        <end position="24"/>
    </location>
</feature>
<dbReference type="Proteomes" id="UP000729402">
    <property type="component" value="Unassembled WGS sequence"/>
</dbReference>
<sequence>MAGEPSPSPVPDSSFPLLLSPLSPRRQGGQQVTVAAGSRAAVIRSSVGATGSALGGSTAGGVFTFMASMASSSLFPAAPPLGSAACDLYAAAGAPSSLFPAASPLSSAIGGLDDAVRALSSPFGGLAATRAPSFLVLPLMAGLSADAAGASSSFPAAPSPMVATPMAEFGPGLAVAGWPATTTGWYATSWVVLSLTTLLFPLPLPP</sequence>
<comment type="caution">
    <text evidence="2">The sequence shown here is derived from an EMBL/GenBank/DDBJ whole genome shotgun (WGS) entry which is preliminary data.</text>
</comment>
<keyword evidence="3" id="KW-1185">Reference proteome</keyword>
<dbReference type="AlphaFoldDB" id="A0A8J5TEH1"/>
<organism evidence="2 3">
    <name type="scientific">Zizania palustris</name>
    <name type="common">Northern wild rice</name>
    <dbReference type="NCBI Taxonomy" id="103762"/>
    <lineage>
        <taxon>Eukaryota</taxon>
        <taxon>Viridiplantae</taxon>
        <taxon>Streptophyta</taxon>
        <taxon>Embryophyta</taxon>
        <taxon>Tracheophyta</taxon>
        <taxon>Spermatophyta</taxon>
        <taxon>Magnoliopsida</taxon>
        <taxon>Liliopsida</taxon>
        <taxon>Poales</taxon>
        <taxon>Poaceae</taxon>
        <taxon>BOP clade</taxon>
        <taxon>Oryzoideae</taxon>
        <taxon>Oryzeae</taxon>
        <taxon>Zizaniinae</taxon>
        <taxon>Zizania</taxon>
    </lineage>
</organism>
<evidence type="ECO:0000313" key="2">
    <source>
        <dbReference type="EMBL" id="KAG8081760.1"/>
    </source>
</evidence>
<name>A0A8J5TEH1_ZIZPA</name>
<reference evidence="2" key="2">
    <citation type="submission" date="2021-02" db="EMBL/GenBank/DDBJ databases">
        <authorList>
            <person name="Kimball J.A."/>
            <person name="Haas M.W."/>
            <person name="Macchietto M."/>
            <person name="Kono T."/>
            <person name="Duquette J."/>
            <person name="Shao M."/>
        </authorList>
    </citation>
    <scope>NUCLEOTIDE SEQUENCE</scope>
    <source>
        <tissue evidence="2">Fresh leaf tissue</tissue>
    </source>
</reference>
<proteinExistence type="predicted"/>
<dbReference type="EMBL" id="JAAALK010000086">
    <property type="protein sequence ID" value="KAG8081760.1"/>
    <property type="molecule type" value="Genomic_DNA"/>
</dbReference>
<protein>
    <submittedName>
        <fullName evidence="2">Uncharacterized protein</fullName>
    </submittedName>
</protein>
<evidence type="ECO:0000313" key="3">
    <source>
        <dbReference type="Proteomes" id="UP000729402"/>
    </source>
</evidence>